<sequence length="189" mass="22130">MKNIDNLLVAKLTILNYTTGNNTLFDLVQILKDSGYHSEEWEETDEDDEDDENNEEEVVTKKNLIYIYERWWRSPALQRLLHYLIDPTVELLRKKPPNLKCKRVLDKTETASVPPASALSWCLNRKALEKFNRLTKNILVYDYDTDESIIQDNNGADDDVDNNVVNNKNNNKRKKKKNKSKSKNKKSKK</sequence>
<evidence type="ECO:0000313" key="3">
    <source>
        <dbReference type="Proteomes" id="UP000018888"/>
    </source>
</evidence>
<evidence type="ECO:0000313" key="2">
    <source>
        <dbReference type="EMBL" id="POG59280.1"/>
    </source>
</evidence>
<comment type="caution">
    <text evidence="2">The sequence shown here is derived from an EMBL/GenBank/DDBJ whole genome shotgun (WGS) entry which is preliminary data.</text>
</comment>
<dbReference type="AlphaFoldDB" id="A0A2P4P1L7"/>
<gene>
    <name evidence="2" type="ORF">GLOIN_2v1885192</name>
</gene>
<feature type="compositionally biased region" description="Acidic residues" evidence="1">
    <location>
        <begin position="152"/>
        <end position="161"/>
    </location>
</feature>
<organism evidence="2 3">
    <name type="scientific">Rhizophagus irregularis (strain DAOM 181602 / DAOM 197198 / MUCL 43194)</name>
    <name type="common">Arbuscular mycorrhizal fungus</name>
    <name type="synonym">Glomus intraradices</name>
    <dbReference type="NCBI Taxonomy" id="747089"/>
    <lineage>
        <taxon>Eukaryota</taxon>
        <taxon>Fungi</taxon>
        <taxon>Fungi incertae sedis</taxon>
        <taxon>Mucoromycota</taxon>
        <taxon>Glomeromycotina</taxon>
        <taxon>Glomeromycetes</taxon>
        <taxon>Glomerales</taxon>
        <taxon>Glomeraceae</taxon>
        <taxon>Rhizophagus</taxon>
    </lineage>
</organism>
<name>A0A2P4P1L7_RHIID</name>
<accession>A0A2P4P1L7</accession>
<dbReference type="Proteomes" id="UP000018888">
    <property type="component" value="Unassembled WGS sequence"/>
</dbReference>
<feature type="compositionally biased region" description="Basic residues" evidence="1">
    <location>
        <begin position="170"/>
        <end position="189"/>
    </location>
</feature>
<proteinExistence type="predicted"/>
<reference evidence="2 3" key="1">
    <citation type="journal article" date="2013" name="Proc. Natl. Acad. Sci. U.S.A.">
        <title>Genome of an arbuscular mycorrhizal fungus provides insight into the oldest plant symbiosis.</title>
        <authorList>
            <person name="Tisserant E."/>
            <person name="Malbreil M."/>
            <person name="Kuo A."/>
            <person name="Kohler A."/>
            <person name="Symeonidi A."/>
            <person name="Balestrini R."/>
            <person name="Charron P."/>
            <person name="Duensing N."/>
            <person name="Frei Dit Frey N."/>
            <person name="Gianinazzi-Pearson V."/>
            <person name="Gilbert L.B."/>
            <person name="Handa Y."/>
            <person name="Herr J.R."/>
            <person name="Hijri M."/>
            <person name="Koul R."/>
            <person name="Kawaguchi M."/>
            <person name="Krajinski F."/>
            <person name="Lammers P.J."/>
            <person name="Masclaux F.G."/>
            <person name="Murat C."/>
            <person name="Morin E."/>
            <person name="Ndikumana S."/>
            <person name="Pagni M."/>
            <person name="Petitpierre D."/>
            <person name="Requena N."/>
            <person name="Rosikiewicz P."/>
            <person name="Riley R."/>
            <person name="Saito K."/>
            <person name="San Clemente H."/>
            <person name="Shapiro H."/>
            <person name="van Tuinen D."/>
            <person name="Becard G."/>
            <person name="Bonfante P."/>
            <person name="Paszkowski U."/>
            <person name="Shachar-Hill Y.Y."/>
            <person name="Tuskan G.A."/>
            <person name="Young P.W."/>
            <person name="Sanders I.R."/>
            <person name="Henrissat B."/>
            <person name="Rensing S.A."/>
            <person name="Grigoriev I.V."/>
            <person name="Corradi N."/>
            <person name="Roux C."/>
            <person name="Martin F."/>
        </authorList>
    </citation>
    <scope>NUCLEOTIDE SEQUENCE [LARGE SCALE GENOMIC DNA]</scope>
    <source>
        <strain evidence="2 3">DAOM 197198</strain>
    </source>
</reference>
<feature type="region of interest" description="Disordered" evidence="1">
    <location>
        <begin position="152"/>
        <end position="189"/>
    </location>
</feature>
<evidence type="ECO:0000256" key="1">
    <source>
        <dbReference type="SAM" id="MobiDB-lite"/>
    </source>
</evidence>
<protein>
    <submittedName>
        <fullName evidence="2">Uncharacterized protein</fullName>
    </submittedName>
</protein>
<keyword evidence="3" id="KW-1185">Reference proteome</keyword>
<reference evidence="2 3" key="2">
    <citation type="journal article" date="2018" name="New Phytol.">
        <title>High intraspecific genome diversity in the model arbuscular mycorrhizal symbiont Rhizophagus irregularis.</title>
        <authorList>
            <person name="Chen E.C.H."/>
            <person name="Morin E."/>
            <person name="Beaudet D."/>
            <person name="Noel J."/>
            <person name="Yildirir G."/>
            <person name="Ndikumana S."/>
            <person name="Charron P."/>
            <person name="St-Onge C."/>
            <person name="Giorgi J."/>
            <person name="Kruger M."/>
            <person name="Marton T."/>
            <person name="Ropars J."/>
            <person name="Grigoriev I.V."/>
            <person name="Hainaut M."/>
            <person name="Henrissat B."/>
            <person name="Roux C."/>
            <person name="Martin F."/>
            <person name="Corradi N."/>
        </authorList>
    </citation>
    <scope>NUCLEOTIDE SEQUENCE [LARGE SCALE GENOMIC DNA]</scope>
    <source>
        <strain evidence="2 3">DAOM 197198</strain>
    </source>
</reference>
<dbReference type="EMBL" id="AUPC02000460">
    <property type="protein sequence ID" value="POG59280.1"/>
    <property type="molecule type" value="Genomic_DNA"/>
</dbReference>